<sequence length="312" mass="35996">MATMSAKGVNQSKYFTSAGKDLKKTTQPPKVKRHISEVSETSADELTLIAGELKEMREELQGVASKSEIKEIKEDLQNLVKKDDLKEIVKDFVTEIMTEMKKEMNKRFEEMSEKNRKTIGQLTDKIDSLSMENNLLKEKLADREKQVRMLNDRVDNAEIIARDAQKRSNYNEQYSRKNNVKLHGIPEADAENTSDTVQKVLKDVAQVDLHPEEILAVHRISGRPNEHRPILLKVKNTEVKARIMRKRSVVKRSGKRLTDDVTRLNSKLIQELNGCDEIEQAWYFNGNVYGKVKGGRRLQFDIFDNIQDKIKR</sequence>
<dbReference type="Gene3D" id="3.30.70.1820">
    <property type="entry name" value="L1 transposable element, RRM domain"/>
    <property type="match status" value="1"/>
</dbReference>
<gene>
    <name evidence="3" type="ORF">FSP39_017446</name>
</gene>
<evidence type="ECO:0000313" key="4">
    <source>
        <dbReference type="Proteomes" id="UP001186944"/>
    </source>
</evidence>
<evidence type="ECO:0000256" key="2">
    <source>
        <dbReference type="SAM" id="MobiDB-lite"/>
    </source>
</evidence>
<dbReference type="AlphaFoldDB" id="A0AA88YK29"/>
<protein>
    <submittedName>
        <fullName evidence="3">Uncharacterized protein</fullName>
    </submittedName>
</protein>
<dbReference type="Proteomes" id="UP001186944">
    <property type="component" value="Unassembled WGS sequence"/>
</dbReference>
<feature type="coiled-coil region" evidence="1">
    <location>
        <begin position="119"/>
        <end position="167"/>
    </location>
</feature>
<evidence type="ECO:0000256" key="1">
    <source>
        <dbReference type="SAM" id="Coils"/>
    </source>
</evidence>
<feature type="region of interest" description="Disordered" evidence="2">
    <location>
        <begin position="19"/>
        <end position="38"/>
    </location>
</feature>
<accession>A0AA88YK29</accession>
<evidence type="ECO:0000313" key="3">
    <source>
        <dbReference type="EMBL" id="KAK3106306.1"/>
    </source>
</evidence>
<dbReference type="EMBL" id="VSWD01000003">
    <property type="protein sequence ID" value="KAK3106306.1"/>
    <property type="molecule type" value="Genomic_DNA"/>
</dbReference>
<keyword evidence="4" id="KW-1185">Reference proteome</keyword>
<organism evidence="3 4">
    <name type="scientific">Pinctada imbricata</name>
    <name type="common">Atlantic pearl-oyster</name>
    <name type="synonym">Pinctada martensii</name>
    <dbReference type="NCBI Taxonomy" id="66713"/>
    <lineage>
        <taxon>Eukaryota</taxon>
        <taxon>Metazoa</taxon>
        <taxon>Spiralia</taxon>
        <taxon>Lophotrochozoa</taxon>
        <taxon>Mollusca</taxon>
        <taxon>Bivalvia</taxon>
        <taxon>Autobranchia</taxon>
        <taxon>Pteriomorphia</taxon>
        <taxon>Pterioida</taxon>
        <taxon>Pterioidea</taxon>
        <taxon>Pteriidae</taxon>
        <taxon>Pinctada</taxon>
    </lineage>
</organism>
<comment type="caution">
    <text evidence="3">The sequence shown here is derived from an EMBL/GenBank/DDBJ whole genome shotgun (WGS) entry which is preliminary data.</text>
</comment>
<keyword evidence="1" id="KW-0175">Coiled coil</keyword>
<name>A0AA88YK29_PINIB</name>
<reference evidence="3" key="1">
    <citation type="submission" date="2019-08" db="EMBL/GenBank/DDBJ databases">
        <title>The improved chromosome-level genome for the pearl oyster Pinctada fucata martensii using PacBio sequencing and Hi-C.</title>
        <authorList>
            <person name="Zheng Z."/>
        </authorList>
    </citation>
    <scope>NUCLEOTIDE SEQUENCE</scope>
    <source>
        <strain evidence="3">ZZ-2019</strain>
        <tissue evidence="3">Adductor muscle</tissue>
    </source>
</reference>
<proteinExistence type="predicted"/>